<name>D3PXZ2_STANL</name>
<evidence type="ECO:0000259" key="2">
    <source>
        <dbReference type="Pfam" id="PF18915"/>
    </source>
</evidence>
<dbReference type="eggNOG" id="COG3170">
    <property type="taxonomic scope" value="Bacteria"/>
</dbReference>
<accession>D3PXZ2</accession>
<feature type="compositionally biased region" description="Low complexity" evidence="1">
    <location>
        <begin position="262"/>
        <end position="280"/>
    </location>
</feature>
<sequence length="330" mass="34021">MKVSEALHQTARETRESTAPRPEFQAALRQRLLAVAATQGIGATAEHTETPATQAKQPMSGGRRMIVASALAVGVLGLSGVSTASADALPGDALYPVKRSAERAQLALAGSEVNRGQLYFEFARTRLDEAGRVSGNPEALNTTLSDMDSQLASGMKSLTSAAVNRQDAGVLDTIDEFLDGQSPKLANLLDDAPNEAHTSLGDSMDLMDSAAERSQELREALLCAASFDDDTDKLGPLPGECGVLPGEDGTPLDVPTDDENPASTQETGSGTTGSGDTSTDAESESPSPQPGRKGDKNSDESPSPTSPSPTADNGGGLLGEIGDTLDDLLG</sequence>
<gene>
    <name evidence="3" type="ordered locus">Snas_5691</name>
</gene>
<protein>
    <recommendedName>
        <fullName evidence="2">DUF5667 domain-containing protein</fullName>
    </recommendedName>
</protein>
<feature type="region of interest" description="Disordered" evidence="1">
    <location>
        <begin position="1"/>
        <end position="22"/>
    </location>
</feature>
<dbReference type="KEGG" id="sna:Snas_5691"/>
<dbReference type="HOGENOM" id="CLU_061725_0_0_11"/>
<feature type="domain" description="DUF5667" evidence="2">
    <location>
        <begin position="88"/>
        <end position="176"/>
    </location>
</feature>
<reference evidence="3 4" key="1">
    <citation type="journal article" date="2009" name="Stand. Genomic Sci.">
        <title>Complete genome sequence of Stackebrandtia nassauensis type strain (LLR-40K-21).</title>
        <authorList>
            <person name="Munk C."/>
            <person name="Lapidus A."/>
            <person name="Copeland A."/>
            <person name="Jando M."/>
            <person name="Mayilraj S."/>
            <person name="Glavina Del Rio T."/>
            <person name="Nolan M."/>
            <person name="Chen F."/>
            <person name="Lucas S."/>
            <person name="Tice H."/>
            <person name="Cheng J.F."/>
            <person name="Han C."/>
            <person name="Detter J.C."/>
            <person name="Bruce D."/>
            <person name="Goodwin L."/>
            <person name="Chain P."/>
            <person name="Pitluck S."/>
            <person name="Goker M."/>
            <person name="Ovchinikova G."/>
            <person name="Pati A."/>
            <person name="Ivanova N."/>
            <person name="Mavromatis K."/>
            <person name="Chen A."/>
            <person name="Palaniappan K."/>
            <person name="Land M."/>
            <person name="Hauser L."/>
            <person name="Chang Y.J."/>
            <person name="Jeffries C.D."/>
            <person name="Bristow J."/>
            <person name="Eisen J.A."/>
            <person name="Markowitz V."/>
            <person name="Hugenholtz P."/>
            <person name="Kyrpides N.C."/>
            <person name="Klenk H.P."/>
        </authorList>
    </citation>
    <scope>NUCLEOTIDE SEQUENCE [LARGE SCALE GENOMIC DNA]</scope>
    <source>
        <strain evidence="4">DSM 44728 / CIP 108903 / NRRL B-16338 / NBRC 102104 / LLR-40K-21</strain>
    </source>
</reference>
<feature type="region of interest" description="Disordered" evidence="1">
    <location>
        <begin position="228"/>
        <end position="330"/>
    </location>
</feature>
<dbReference type="InterPro" id="IPR043725">
    <property type="entry name" value="DUF5667"/>
</dbReference>
<evidence type="ECO:0000256" key="1">
    <source>
        <dbReference type="SAM" id="MobiDB-lite"/>
    </source>
</evidence>
<dbReference type="STRING" id="446470.Snas_5691"/>
<proteinExistence type="predicted"/>
<evidence type="ECO:0000313" key="3">
    <source>
        <dbReference type="EMBL" id="ADD45321.1"/>
    </source>
</evidence>
<dbReference type="Pfam" id="PF18915">
    <property type="entry name" value="DUF5667"/>
    <property type="match status" value="1"/>
</dbReference>
<dbReference type="AlphaFoldDB" id="D3PXZ2"/>
<evidence type="ECO:0000313" key="4">
    <source>
        <dbReference type="Proteomes" id="UP000000844"/>
    </source>
</evidence>
<dbReference type="Proteomes" id="UP000000844">
    <property type="component" value="Chromosome"/>
</dbReference>
<keyword evidence="4" id="KW-1185">Reference proteome</keyword>
<organism evidence="3 4">
    <name type="scientific">Stackebrandtia nassauensis (strain DSM 44728 / CIP 108903 / NRRL B-16338 / NBRC 102104 / LLR-40K-21)</name>
    <dbReference type="NCBI Taxonomy" id="446470"/>
    <lineage>
        <taxon>Bacteria</taxon>
        <taxon>Bacillati</taxon>
        <taxon>Actinomycetota</taxon>
        <taxon>Actinomycetes</taxon>
        <taxon>Glycomycetales</taxon>
        <taxon>Glycomycetaceae</taxon>
        <taxon>Stackebrandtia</taxon>
    </lineage>
</organism>
<feature type="region of interest" description="Disordered" evidence="1">
    <location>
        <begin position="42"/>
        <end position="61"/>
    </location>
</feature>
<dbReference type="EMBL" id="CP001778">
    <property type="protein sequence ID" value="ADD45321.1"/>
    <property type="molecule type" value="Genomic_DNA"/>
</dbReference>